<reference evidence="1" key="1">
    <citation type="submission" date="2020-02" db="EMBL/GenBank/DDBJ databases">
        <authorList>
            <person name="Meier V. D."/>
        </authorList>
    </citation>
    <scope>NUCLEOTIDE SEQUENCE</scope>
    <source>
        <strain evidence="1">AVDCRST_MAG18</strain>
    </source>
</reference>
<evidence type="ECO:0000313" key="1">
    <source>
        <dbReference type="EMBL" id="CAA9579916.1"/>
    </source>
</evidence>
<dbReference type="EC" id="5.1.3.2" evidence="1"/>
<organism evidence="1">
    <name type="scientific">uncultured Thermomicrobiales bacterium</name>
    <dbReference type="NCBI Taxonomy" id="1645740"/>
    <lineage>
        <taxon>Bacteria</taxon>
        <taxon>Pseudomonadati</taxon>
        <taxon>Thermomicrobiota</taxon>
        <taxon>Thermomicrobia</taxon>
        <taxon>Thermomicrobiales</taxon>
        <taxon>environmental samples</taxon>
    </lineage>
</organism>
<accession>A0A6J4VJP9</accession>
<dbReference type="EMBL" id="CADCWN010000225">
    <property type="protein sequence ID" value="CAA9579916.1"/>
    <property type="molecule type" value="Genomic_DNA"/>
</dbReference>
<protein>
    <submittedName>
        <fullName evidence="1">UDP-glucose 4-epimerase</fullName>
        <ecNumber evidence="1">5.1.3.2</ecNumber>
    </submittedName>
</protein>
<dbReference type="GO" id="GO:0003978">
    <property type="term" value="F:UDP-glucose 4-epimerase activity"/>
    <property type="evidence" value="ECO:0007669"/>
    <property type="project" value="UniProtKB-EC"/>
</dbReference>
<name>A0A6J4VJP9_9BACT</name>
<sequence>MSGADQRRGARLYRNLSLIECADAATLAEVLAGPTGRHVVRRLSDTVVVVDHTQVEPILKALSKAGYTPRVSSGERP</sequence>
<proteinExistence type="predicted"/>
<gene>
    <name evidence="1" type="ORF">AVDCRST_MAG18-2988</name>
</gene>
<keyword evidence="1" id="KW-0413">Isomerase</keyword>
<dbReference type="AlphaFoldDB" id="A0A6J4VJP9"/>